<proteinExistence type="predicted"/>
<dbReference type="AlphaFoldDB" id="A0A6A5QXZ8"/>
<name>A0A6A5QXZ8_AMPQU</name>
<keyword evidence="3" id="KW-1185">Reference proteome</keyword>
<protein>
    <submittedName>
        <fullName evidence="2">Uncharacterized protein</fullName>
    </submittedName>
</protein>
<evidence type="ECO:0000313" key="3">
    <source>
        <dbReference type="Proteomes" id="UP000800096"/>
    </source>
</evidence>
<evidence type="ECO:0000313" key="2">
    <source>
        <dbReference type="EMBL" id="KAF1920312.1"/>
    </source>
</evidence>
<evidence type="ECO:0000256" key="1">
    <source>
        <dbReference type="SAM" id="MobiDB-lite"/>
    </source>
</evidence>
<dbReference type="Proteomes" id="UP000800096">
    <property type="component" value="Unassembled WGS sequence"/>
</dbReference>
<feature type="region of interest" description="Disordered" evidence="1">
    <location>
        <begin position="1"/>
        <end position="38"/>
    </location>
</feature>
<reference evidence="2" key="1">
    <citation type="journal article" date="2020" name="Stud. Mycol.">
        <title>101 Dothideomycetes genomes: a test case for predicting lifestyles and emergence of pathogens.</title>
        <authorList>
            <person name="Haridas S."/>
            <person name="Albert R."/>
            <person name="Binder M."/>
            <person name="Bloem J."/>
            <person name="Labutti K."/>
            <person name="Salamov A."/>
            <person name="Andreopoulos B."/>
            <person name="Baker S."/>
            <person name="Barry K."/>
            <person name="Bills G."/>
            <person name="Bluhm B."/>
            <person name="Cannon C."/>
            <person name="Castanera R."/>
            <person name="Culley D."/>
            <person name="Daum C."/>
            <person name="Ezra D."/>
            <person name="Gonzalez J."/>
            <person name="Henrissat B."/>
            <person name="Kuo A."/>
            <person name="Liang C."/>
            <person name="Lipzen A."/>
            <person name="Lutzoni F."/>
            <person name="Magnuson J."/>
            <person name="Mondo S."/>
            <person name="Nolan M."/>
            <person name="Ohm R."/>
            <person name="Pangilinan J."/>
            <person name="Park H.-J."/>
            <person name="Ramirez L."/>
            <person name="Alfaro M."/>
            <person name="Sun H."/>
            <person name="Tritt A."/>
            <person name="Yoshinaga Y."/>
            <person name="Zwiers L.-H."/>
            <person name="Turgeon B."/>
            <person name="Goodwin S."/>
            <person name="Spatafora J."/>
            <person name="Crous P."/>
            <person name="Grigoriev I."/>
        </authorList>
    </citation>
    <scope>NUCLEOTIDE SEQUENCE</scope>
    <source>
        <strain evidence="2">HMLAC05119</strain>
    </source>
</reference>
<sequence>MTSLRNDPSLGSDSPPRFQPTSTSPSHPIPTMPRTNILPPVSLYPRARAYCSPRPPRAHVPSPLPPRWLADVRQRVGKCVLFGMTSAQTRDAALVLSALARDWRDLVGGCEGYLTGAEWRGLFRQEVVWGEMVSIPLG</sequence>
<feature type="compositionally biased region" description="Polar residues" evidence="1">
    <location>
        <begin position="1"/>
        <end position="12"/>
    </location>
</feature>
<dbReference type="EMBL" id="ML979132">
    <property type="protein sequence ID" value="KAF1920312.1"/>
    <property type="molecule type" value="Genomic_DNA"/>
</dbReference>
<dbReference type="OrthoDB" id="5538558at2759"/>
<organism evidence="2 3">
    <name type="scientific">Ampelomyces quisqualis</name>
    <name type="common">Powdery mildew agent</name>
    <dbReference type="NCBI Taxonomy" id="50730"/>
    <lineage>
        <taxon>Eukaryota</taxon>
        <taxon>Fungi</taxon>
        <taxon>Dikarya</taxon>
        <taxon>Ascomycota</taxon>
        <taxon>Pezizomycotina</taxon>
        <taxon>Dothideomycetes</taxon>
        <taxon>Pleosporomycetidae</taxon>
        <taxon>Pleosporales</taxon>
        <taxon>Pleosporineae</taxon>
        <taxon>Phaeosphaeriaceae</taxon>
        <taxon>Ampelomyces</taxon>
    </lineage>
</organism>
<accession>A0A6A5QXZ8</accession>
<gene>
    <name evidence="2" type="ORF">BDU57DRAFT_10403</name>
</gene>